<feature type="region of interest" description="Disordered" evidence="1">
    <location>
        <begin position="481"/>
        <end position="523"/>
    </location>
</feature>
<feature type="compositionally biased region" description="Basic and acidic residues" evidence="1">
    <location>
        <begin position="315"/>
        <end position="329"/>
    </location>
</feature>
<feature type="compositionally biased region" description="Basic residues" evidence="1">
    <location>
        <begin position="118"/>
        <end position="142"/>
    </location>
</feature>
<proteinExistence type="predicted"/>
<feature type="compositionally biased region" description="Basic residues" evidence="1">
    <location>
        <begin position="157"/>
        <end position="167"/>
    </location>
</feature>
<comment type="caution">
    <text evidence="2">The sequence shown here is derived from an EMBL/GenBank/DDBJ whole genome shotgun (WGS) entry which is preliminary data.</text>
</comment>
<feature type="compositionally biased region" description="Basic residues" evidence="1">
    <location>
        <begin position="438"/>
        <end position="458"/>
    </location>
</feature>
<evidence type="ECO:0000313" key="2">
    <source>
        <dbReference type="EMBL" id="KUG29073.1"/>
    </source>
</evidence>
<feature type="compositionally biased region" description="Basic and acidic residues" evidence="1">
    <location>
        <begin position="481"/>
        <end position="517"/>
    </location>
</feature>
<feature type="compositionally biased region" description="Gly residues" evidence="1">
    <location>
        <begin position="347"/>
        <end position="367"/>
    </location>
</feature>
<feature type="region of interest" description="Disordered" evidence="1">
    <location>
        <begin position="157"/>
        <end position="466"/>
    </location>
</feature>
<evidence type="ECO:0000256" key="1">
    <source>
        <dbReference type="SAM" id="MobiDB-lite"/>
    </source>
</evidence>
<sequence>MEPGRGHGRCGRQQRLRSLRWRRSDPGDHVLWTDHGHDLGQRRLRPVRRRRHRHRNHDGYAHRCPGRNRRCLRHRVPGESDHHNLGRRHYLRLDPWRQGLWPLRRGRRIHRPAGGCGGRHRPGRRRRGHPRQRRGDHRDARRKRCRRGLCRLRGHCHGRHERGHHCGRPAGNGGGHRRFRRGRGAAHGCRIQRGHRRHVQRRVHPGHVRRRQRLRRSLRGRRGPGRPKRDCRRFFRGKHGRGHPGPGRHPRRRRRQRGHLRHGGRPGRGHRRGRGFGRSHGPVCDRHALRRGHLGRRPGLRHPGRSLGRGGGLDPRQRRQHGDAGDRGRAFWHGGPGNRGEQHHGSGWHGSGGYPVSGGGPCGGRGRSFGRQLGPLPVGGQCLHLRRPDRRRPGHASRQRERDRRRKRGHQRQSHFRPGRGQGLRRRHHRHGQPDQGRRRRAHPGRRQYLFGRHRRAGGHPAGDRNTRFLAIPHLLRGGVRDVAGRHPAPDIPGQRRHDRAACDRGRRRYAAGDRDHQRRRGQ</sequence>
<accession>A0A0W8G7T2</accession>
<feature type="compositionally biased region" description="Basic residues" evidence="1">
    <location>
        <begin position="175"/>
        <end position="277"/>
    </location>
</feature>
<organism evidence="2">
    <name type="scientific">hydrocarbon metagenome</name>
    <dbReference type="NCBI Taxonomy" id="938273"/>
    <lineage>
        <taxon>unclassified sequences</taxon>
        <taxon>metagenomes</taxon>
        <taxon>ecological metagenomes</taxon>
    </lineage>
</organism>
<protein>
    <submittedName>
        <fullName evidence="2">Uncharacterized protein</fullName>
    </submittedName>
</protein>
<dbReference type="EMBL" id="LNQE01000135">
    <property type="protein sequence ID" value="KUG29073.1"/>
    <property type="molecule type" value="Genomic_DNA"/>
</dbReference>
<feature type="region of interest" description="Disordered" evidence="1">
    <location>
        <begin position="108"/>
        <end position="142"/>
    </location>
</feature>
<reference evidence="2" key="1">
    <citation type="journal article" date="2015" name="Proc. Natl. Acad. Sci. U.S.A.">
        <title>Networks of energetic and metabolic interactions define dynamics in microbial communities.</title>
        <authorList>
            <person name="Embree M."/>
            <person name="Liu J.K."/>
            <person name="Al-Bassam M.M."/>
            <person name="Zengler K."/>
        </authorList>
    </citation>
    <scope>NUCLEOTIDE SEQUENCE</scope>
</reference>
<feature type="compositionally biased region" description="Basic residues" evidence="1">
    <location>
        <begin position="384"/>
        <end position="431"/>
    </location>
</feature>
<feature type="compositionally biased region" description="Basic residues" evidence="1">
    <location>
        <begin position="288"/>
        <end position="304"/>
    </location>
</feature>
<name>A0A0W8G7T2_9ZZZZ</name>
<gene>
    <name evidence="2" type="ORF">ASZ90_001045</name>
</gene>
<dbReference type="AlphaFoldDB" id="A0A0W8G7T2"/>